<reference evidence="2" key="2">
    <citation type="submission" date="2020-05" db="UniProtKB">
        <authorList>
            <consortium name="EnsemblMetazoa"/>
        </authorList>
    </citation>
    <scope>IDENTIFICATION</scope>
    <source>
        <strain evidence="2">A-37</strain>
    </source>
</reference>
<dbReference type="Proteomes" id="UP000075883">
    <property type="component" value="Unassembled WGS sequence"/>
</dbReference>
<evidence type="ECO:0000313" key="3">
    <source>
        <dbReference type="Proteomes" id="UP000075883"/>
    </source>
</evidence>
<feature type="region of interest" description="Disordered" evidence="1">
    <location>
        <begin position="24"/>
        <end position="108"/>
    </location>
</feature>
<protein>
    <submittedName>
        <fullName evidence="2">Uncharacterized protein</fullName>
    </submittedName>
</protein>
<dbReference type="EMBL" id="AXCM01006544">
    <property type="status" value="NOT_ANNOTATED_CDS"/>
    <property type="molecule type" value="Genomic_DNA"/>
</dbReference>
<name>A0A182M4X9_9DIPT</name>
<proteinExistence type="predicted"/>
<dbReference type="EnsemblMetazoa" id="ACUA009564-RA">
    <property type="protein sequence ID" value="ACUA009564-PA"/>
    <property type="gene ID" value="ACUA009564"/>
</dbReference>
<reference evidence="3" key="1">
    <citation type="submission" date="2013-09" db="EMBL/GenBank/DDBJ databases">
        <title>The Genome Sequence of Anopheles culicifacies species A.</title>
        <authorList>
            <consortium name="The Broad Institute Genomics Platform"/>
            <person name="Neafsey D.E."/>
            <person name="Besansky N."/>
            <person name="Howell P."/>
            <person name="Walton C."/>
            <person name="Young S.K."/>
            <person name="Zeng Q."/>
            <person name="Gargeya S."/>
            <person name="Fitzgerald M."/>
            <person name="Haas B."/>
            <person name="Abouelleil A."/>
            <person name="Allen A.W."/>
            <person name="Alvarado L."/>
            <person name="Arachchi H.M."/>
            <person name="Berlin A.M."/>
            <person name="Chapman S.B."/>
            <person name="Gainer-Dewar J."/>
            <person name="Goldberg J."/>
            <person name="Griggs A."/>
            <person name="Gujja S."/>
            <person name="Hansen M."/>
            <person name="Howarth C."/>
            <person name="Imamovic A."/>
            <person name="Ireland A."/>
            <person name="Larimer J."/>
            <person name="McCowan C."/>
            <person name="Murphy C."/>
            <person name="Pearson M."/>
            <person name="Poon T.W."/>
            <person name="Priest M."/>
            <person name="Roberts A."/>
            <person name="Saif S."/>
            <person name="Shea T."/>
            <person name="Sisk P."/>
            <person name="Sykes S."/>
            <person name="Wortman J."/>
            <person name="Nusbaum C."/>
            <person name="Birren B."/>
        </authorList>
    </citation>
    <scope>NUCLEOTIDE SEQUENCE [LARGE SCALE GENOMIC DNA]</scope>
    <source>
        <strain evidence="3">A-37</strain>
    </source>
</reference>
<keyword evidence="3" id="KW-1185">Reference proteome</keyword>
<dbReference type="VEuPathDB" id="VectorBase:ACUA009564"/>
<accession>A0A182M4X9</accession>
<dbReference type="EMBL" id="AXCM01006543">
    <property type="status" value="NOT_ANNOTATED_CDS"/>
    <property type="molecule type" value="Genomic_DNA"/>
</dbReference>
<organism evidence="2 3">
    <name type="scientific">Anopheles culicifacies</name>
    <dbReference type="NCBI Taxonomy" id="139723"/>
    <lineage>
        <taxon>Eukaryota</taxon>
        <taxon>Metazoa</taxon>
        <taxon>Ecdysozoa</taxon>
        <taxon>Arthropoda</taxon>
        <taxon>Hexapoda</taxon>
        <taxon>Insecta</taxon>
        <taxon>Pterygota</taxon>
        <taxon>Neoptera</taxon>
        <taxon>Endopterygota</taxon>
        <taxon>Diptera</taxon>
        <taxon>Nematocera</taxon>
        <taxon>Culicoidea</taxon>
        <taxon>Culicidae</taxon>
        <taxon>Anophelinae</taxon>
        <taxon>Anopheles</taxon>
        <taxon>culicifacies species complex</taxon>
    </lineage>
</organism>
<evidence type="ECO:0000256" key="1">
    <source>
        <dbReference type="SAM" id="MobiDB-lite"/>
    </source>
</evidence>
<evidence type="ECO:0000313" key="2">
    <source>
        <dbReference type="EnsemblMetazoa" id="ACUA009564-PA"/>
    </source>
</evidence>
<sequence length="150" mass="15878">MMMNVKSIFRRHLVQADLFVRPPRVRAKRPSSSHGRPLEADTIAPQPQPDRDRPGLNERTGDPDVPGGLHTATPLSNGTGHGLGQIVHLPLAGGRIGDGGGSRTATGSSNHLWQRLAQTAVVVCALDLARESLGGSVRSQTGDAQQQDGE</sequence>
<dbReference type="AlphaFoldDB" id="A0A182M4X9"/>
<feature type="compositionally biased region" description="Basic and acidic residues" evidence="1">
    <location>
        <begin position="49"/>
        <end position="62"/>
    </location>
</feature>